<organism evidence="1 2">
    <name type="scientific">Zosterops borbonicus</name>
    <dbReference type="NCBI Taxonomy" id="364589"/>
    <lineage>
        <taxon>Eukaryota</taxon>
        <taxon>Metazoa</taxon>
        <taxon>Chordata</taxon>
        <taxon>Craniata</taxon>
        <taxon>Vertebrata</taxon>
        <taxon>Euteleostomi</taxon>
        <taxon>Archelosauria</taxon>
        <taxon>Archosauria</taxon>
        <taxon>Dinosauria</taxon>
        <taxon>Saurischia</taxon>
        <taxon>Theropoda</taxon>
        <taxon>Coelurosauria</taxon>
        <taxon>Aves</taxon>
        <taxon>Neognathae</taxon>
        <taxon>Neoaves</taxon>
        <taxon>Telluraves</taxon>
        <taxon>Australaves</taxon>
        <taxon>Passeriformes</taxon>
        <taxon>Sylvioidea</taxon>
        <taxon>Zosteropidae</taxon>
        <taxon>Zosterops</taxon>
    </lineage>
</organism>
<dbReference type="OrthoDB" id="9393271at2759"/>
<sequence length="75" mass="8300">GRWIKSVAECSIPALKGTSEEGEIDSEKEDKVECLWIKVKGKVNRVDIIVGVCYGPPSQDEQADEAFYKQLAEVS</sequence>
<accession>A0A8K1FV05</accession>
<protein>
    <submittedName>
        <fullName evidence="1">Uncharacterized protein</fullName>
    </submittedName>
</protein>
<dbReference type="EMBL" id="SWJQ01001730">
    <property type="protein sequence ID" value="TRZ07553.1"/>
    <property type="molecule type" value="Genomic_DNA"/>
</dbReference>
<gene>
    <name evidence="1" type="ORF">HGM15179_019555</name>
</gene>
<keyword evidence="2" id="KW-1185">Reference proteome</keyword>
<dbReference type="Proteomes" id="UP000796761">
    <property type="component" value="Unassembled WGS sequence"/>
</dbReference>
<comment type="caution">
    <text evidence="1">The sequence shown here is derived from an EMBL/GenBank/DDBJ whole genome shotgun (WGS) entry which is preliminary data.</text>
</comment>
<evidence type="ECO:0000313" key="2">
    <source>
        <dbReference type="Proteomes" id="UP000796761"/>
    </source>
</evidence>
<dbReference type="AlphaFoldDB" id="A0A8K1FV05"/>
<proteinExistence type="predicted"/>
<feature type="non-terminal residue" evidence="1">
    <location>
        <position position="75"/>
    </location>
</feature>
<evidence type="ECO:0000313" key="1">
    <source>
        <dbReference type="EMBL" id="TRZ07553.1"/>
    </source>
</evidence>
<name>A0A8K1FV05_9PASS</name>
<reference evidence="1" key="1">
    <citation type="submission" date="2019-04" db="EMBL/GenBank/DDBJ databases">
        <title>Genome assembly of Zosterops borbonicus 15179.</title>
        <authorList>
            <person name="Leroy T."/>
            <person name="Anselmetti Y."/>
            <person name="Tilak M.-K."/>
            <person name="Nabholz B."/>
        </authorList>
    </citation>
    <scope>NUCLEOTIDE SEQUENCE</scope>
    <source>
        <strain evidence="1">HGM_15179</strain>
        <tissue evidence="1">Muscle</tissue>
    </source>
</reference>